<comment type="caution">
    <text evidence="2">The sequence shown here is derived from an EMBL/GenBank/DDBJ whole genome shotgun (WGS) entry which is preliminary data.</text>
</comment>
<organism evidence="2 3">
    <name type="scientific">Pararhodobacter oceanensis</name>
    <dbReference type="NCBI Taxonomy" id="2172121"/>
    <lineage>
        <taxon>Bacteria</taxon>
        <taxon>Pseudomonadati</taxon>
        <taxon>Pseudomonadota</taxon>
        <taxon>Alphaproteobacteria</taxon>
        <taxon>Rhodobacterales</taxon>
        <taxon>Paracoccaceae</taxon>
        <taxon>Pararhodobacter</taxon>
    </lineage>
</organism>
<dbReference type="InterPro" id="IPR018762">
    <property type="entry name" value="ChpT_C"/>
</dbReference>
<dbReference type="Proteomes" id="UP000245911">
    <property type="component" value="Unassembled WGS sequence"/>
</dbReference>
<reference evidence="2 3" key="1">
    <citation type="submission" date="2018-04" db="EMBL/GenBank/DDBJ databases">
        <title>Pararhodobacter oceanense sp. nov., isolated from marine intertidal sediment.</title>
        <authorList>
            <person name="Wang X.-L."/>
            <person name="Du Z.-J."/>
        </authorList>
    </citation>
    <scope>NUCLEOTIDE SEQUENCE [LARGE SCALE GENOMIC DNA]</scope>
    <source>
        <strain evidence="2 3">AM505</strain>
    </source>
</reference>
<evidence type="ECO:0000313" key="2">
    <source>
        <dbReference type="EMBL" id="PVH28769.1"/>
    </source>
</evidence>
<keyword evidence="3" id="KW-1185">Reference proteome</keyword>
<protein>
    <submittedName>
        <fullName evidence="2">Histidine phosphotransferase</fullName>
    </submittedName>
</protein>
<proteinExistence type="predicted"/>
<dbReference type="GO" id="GO:0016740">
    <property type="term" value="F:transferase activity"/>
    <property type="evidence" value="ECO:0007669"/>
    <property type="project" value="UniProtKB-KW"/>
</dbReference>
<dbReference type="Pfam" id="PF10090">
    <property type="entry name" value="HPTransfase"/>
    <property type="match status" value="1"/>
</dbReference>
<accession>A0A2T8HTJ9</accession>
<dbReference type="OrthoDB" id="9803702at2"/>
<dbReference type="Gene3D" id="1.10.287.130">
    <property type="match status" value="1"/>
</dbReference>
<evidence type="ECO:0000313" key="3">
    <source>
        <dbReference type="Proteomes" id="UP000245911"/>
    </source>
</evidence>
<dbReference type="InterPro" id="IPR036890">
    <property type="entry name" value="HATPase_C_sf"/>
</dbReference>
<dbReference type="EMBL" id="QDKM01000004">
    <property type="protein sequence ID" value="PVH28769.1"/>
    <property type="molecule type" value="Genomic_DNA"/>
</dbReference>
<dbReference type="RefSeq" id="WP_116558611.1">
    <property type="nucleotide sequence ID" value="NZ_QDKM01000004.1"/>
</dbReference>
<sequence length="187" mass="19288">MSDSDLSALIGSRLCHDLVSPLGAIGNGVELLQMMQPPSAELDLVSDAVKMAQARVRLFRLAFGSASADQMVTAAELVNGLSALDSGGRIALTCDVSASVSRPAARRLALAAMCAETALAWGGKITVSDDTVTAGAERLKLDTELWQPMVEGAQIAAPSSANVHFALLAASGPLRVVTSETEVQIGI</sequence>
<name>A0A2T8HTJ9_9RHOB</name>
<keyword evidence="2" id="KW-0808">Transferase</keyword>
<feature type="domain" description="Histidine phosphotransferase ChpT C-terminal" evidence="1">
    <location>
        <begin position="75"/>
        <end position="169"/>
    </location>
</feature>
<evidence type="ECO:0000259" key="1">
    <source>
        <dbReference type="Pfam" id="PF10090"/>
    </source>
</evidence>
<dbReference type="AlphaFoldDB" id="A0A2T8HTJ9"/>
<dbReference type="Gene3D" id="3.30.565.10">
    <property type="entry name" value="Histidine kinase-like ATPase, C-terminal domain"/>
    <property type="match status" value="1"/>
</dbReference>
<gene>
    <name evidence="2" type="ORF">DDE20_11375</name>
</gene>